<evidence type="ECO:0000256" key="2">
    <source>
        <dbReference type="ARBA" id="ARBA00022692"/>
    </source>
</evidence>
<evidence type="ECO:0000256" key="5">
    <source>
        <dbReference type="SAM" id="Phobius"/>
    </source>
</evidence>
<keyword evidence="7" id="KW-0436">Ligase</keyword>
<keyword evidence="8" id="KW-1185">Reference proteome</keyword>
<organism evidence="7 8">
    <name type="scientific">Marinobacter alkaliphilus</name>
    <dbReference type="NCBI Taxonomy" id="254719"/>
    <lineage>
        <taxon>Bacteria</taxon>
        <taxon>Pseudomonadati</taxon>
        <taxon>Pseudomonadota</taxon>
        <taxon>Gammaproteobacteria</taxon>
        <taxon>Pseudomonadales</taxon>
        <taxon>Marinobacteraceae</taxon>
        <taxon>Marinobacter</taxon>
    </lineage>
</organism>
<keyword evidence="4 5" id="KW-0472">Membrane</keyword>
<dbReference type="Pfam" id="PF04932">
    <property type="entry name" value="Wzy_C"/>
    <property type="match status" value="1"/>
</dbReference>
<keyword evidence="2 5" id="KW-0812">Transmembrane</keyword>
<sequence length="411" mass="44809">MPTHVNLLSQITNAIVLLPAVYVFTLMWLIPDGEKYVPGLILLACIFGCGGVIAKKKQYQVLTNQRPFLLALTSLTAYGLLTYFWKGESWTTLRAFTAITLYAWLISGQTFKTHHVRLLLLISGGCLSAISAYQAASGYDRISGFINPIPFATALATMTLLIALITVRTSHLAIKLIGATLVLLLFISTLLTQTRGVIVPIILIGIAGVTFKLLTSKIKLAGKVSIGLLIGLSAFLTTITAIEDRIDHTLLEMQRIQSGDLSSSIGLRIQMWSASIKLVSDKPLLGHGELHESALAKLEAKGKVDESLFQYSPSHYHNQFLDFLVKQGAIGLALLLLTISLGLRAVYLNSFEPKAWLPAVLIVLTYVAASLSDVPLRHPNTIYMFIVSLIMLSAISQSEIPSPKNNLLKAQ</sequence>
<dbReference type="PANTHER" id="PTHR37422">
    <property type="entry name" value="TEICHURONIC ACID BIOSYNTHESIS PROTEIN TUAE"/>
    <property type="match status" value="1"/>
</dbReference>
<evidence type="ECO:0000256" key="4">
    <source>
        <dbReference type="ARBA" id="ARBA00023136"/>
    </source>
</evidence>
<feature type="transmembrane region" description="Helical" evidence="5">
    <location>
        <begin position="355"/>
        <end position="376"/>
    </location>
</feature>
<name>A0ABZ3E526_9GAMM</name>
<evidence type="ECO:0000256" key="3">
    <source>
        <dbReference type="ARBA" id="ARBA00022989"/>
    </source>
</evidence>
<evidence type="ECO:0000259" key="6">
    <source>
        <dbReference type="Pfam" id="PF04932"/>
    </source>
</evidence>
<keyword evidence="3 5" id="KW-1133">Transmembrane helix</keyword>
<gene>
    <name evidence="7" type="ORF">AAGT77_03165</name>
</gene>
<reference evidence="7 8" key="1">
    <citation type="submission" date="2024-04" db="EMBL/GenBank/DDBJ databases">
        <title>Marinobacter sp. SBY-1.</title>
        <authorList>
            <person name="Pan C."/>
        </authorList>
    </citation>
    <scope>NUCLEOTIDE SEQUENCE [LARGE SCALE GENOMIC DNA]</scope>
    <source>
        <strain evidence="7 8">SBY-1</strain>
    </source>
</reference>
<dbReference type="EMBL" id="CP152380">
    <property type="protein sequence ID" value="XAF54561.1"/>
    <property type="molecule type" value="Genomic_DNA"/>
</dbReference>
<dbReference type="InterPro" id="IPR051533">
    <property type="entry name" value="WaaL-like"/>
</dbReference>
<proteinExistence type="predicted"/>
<dbReference type="InterPro" id="IPR007016">
    <property type="entry name" value="O-antigen_ligase-rel_domated"/>
</dbReference>
<dbReference type="Proteomes" id="UP001445268">
    <property type="component" value="Chromosome"/>
</dbReference>
<feature type="transmembrane region" description="Helical" evidence="5">
    <location>
        <begin position="36"/>
        <end position="54"/>
    </location>
</feature>
<comment type="subcellular location">
    <subcellularLocation>
        <location evidence="1">Membrane</location>
        <topology evidence="1">Multi-pass membrane protein</topology>
    </subcellularLocation>
</comment>
<feature type="transmembrane region" description="Helical" evidence="5">
    <location>
        <begin position="323"/>
        <end position="343"/>
    </location>
</feature>
<dbReference type="PANTHER" id="PTHR37422:SF13">
    <property type="entry name" value="LIPOPOLYSACCHARIDE BIOSYNTHESIS PROTEIN PA4999-RELATED"/>
    <property type="match status" value="1"/>
</dbReference>
<feature type="transmembrane region" description="Helical" evidence="5">
    <location>
        <begin position="91"/>
        <end position="111"/>
    </location>
</feature>
<feature type="transmembrane region" description="Helical" evidence="5">
    <location>
        <begin position="197"/>
        <end position="214"/>
    </location>
</feature>
<accession>A0ABZ3E526</accession>
<feature type="transmembrane region" description="Helical" evidence="5">
    <location>
        <begin position="172"/>
        <end position="191"/>
    </location>
</feature>
<feature type="transmembrane region" description="Helical" evidence="5">
    <location>
        <begin position="118"/>
        <end position="136"/>
    </location>
</feature>
<dbReference type="GO" id="GO:0016874">
    <property type="term" value="F:ligase activity"/>
    <property type="evidence" value="ECO:0007669"/>
    <property type="project" value="UniProtKB-KW"/>
</dbReference>
<feature type="transmembrane region" description="Helical" evidence="5">
    <location>
        <begin position="142"/>
        <end position="165"/>
    </location>
</feature>
<protein>
    <submittedName>
        <fullName evidence="7">O-antigen ligase family protein</fullName>
    </submittedName>
</protein>
<evidence type="ECO:0000313" key="7">
    <source>
        <dbReference type="EMBL" id="XAF54561.1"/>
    </source>
</evidence>
<feature type="transmembrane region" description="Helical" evidence="5">
    <location>
        <begin position="66"/>
        <end position="85"/>
    </location>
</feature>
<evidence type="ECO:0000313" key="8">
    <source>
        <dbReference type="Proteomes" id="UP001445268"/>
    </source>
</evidence>
<feature type="domain" description="O-antigen ligase-related" evidence="6">
    <location>
        <begin position="181"/>
        <end position="336"/>
    </location>
</feature>
<feature type="transmembrane region" description="Helical" evidence="5">
    <location>
        <begin position="12"/>
        <end position="30"/>
    </location>
</feature>
<feature type="transmembrane region" description="Helical" evidence="5">
    <location>
        <begin position="226"/>
        <end position="242"/>
    </location>
</feature>
<feature type="transmembrane region" description="Helical" evidence="5">
    <location>
        <begin position="382"/>
        <end position="400"/>
    </location>
</feature>
<dbReference type="RefSeq" id="WP_342631805.1">
    <property type="nucleotide sequence ID" value="NZ_CP152380.1"/>
</dbReference>
<evidence type="ECO:0000256" key="1">
    <source>
        <dbReference type="ARBA" id="ARBA00004141"/>
    </source>
</evidence>